<comment type="caution">
    <text evidence="1">The sequence shown here is derived from an EMBL/GenBank/DDBJ whole genome shotgun (WGS) entry which is preliminary data.</text>
</comment>
<dbReference type="EMBL" id="LBSM01000005">
    <property type="protein sequence ID" value="KKQ18353.1"/>
    <property type="molecule type" value="Genomic_DNA"/>
</dbReference>
<dbReference type="SUPFAM" id="SSF102588">
    <property type="entry name" value="LmbE-like"/>
    <property type="match status" value="1"/>
</dbReference>
<gene>
    <name evidence="1" type="ORF">US31_C0005G0003</name>
</gene>
<dbReference type="Proteomes" id="UP000034508">
    <property type="component" value="Unassembled WGS sequence"/>
</dbReference>
<dbReference type="InterPro" id="IPR003737">
    <property type="entry name" value="GlcNAc_PI_deacetylase-related"/>
</dbReference>
<accession>A0A0G0FH20</accession>
<sequence>MKDQMQRNSSKTKQRMLCIGAHPDDLEIGMGGTIARYVKEGKEVLMAVSMLPYAKNKRISEVEKAAKILGGAKSTVLDLNLDHKILTREIIGIFDDLIIKFNPDAIYTHWNHDSHQDHRIVSDAVFSAARGNKCNLFMFEQILPGGIIPYTFRAQKFTDISNYINQKTAALKAHKSQYRKNRYNWVSGVKGRANQWGYMIGVHYAEAFEVVKIIEK</sequence>
<dbReference type="PANTHER" id="PTHR12993:SF30">
    <property type="entry name" value="N-ACETYL-ALPHA-D-GLUCOSAMINYL L-MALATE DEACETYLASE 1"/>
    <property type="match status" value="1"/>
</dbReference>
<protein>
    <submittedName>
        <fullName evidence="1">LmbE family protein</fullName>
    </submittedName>
</protein>
<reference evidence="1 2" key="1">
    <citation type="journal article" date="2015" name="Nature">
        <title>rRNA introns, odd ribosomes, and small enigmatic genomes across a large radiation of phyla.</title>
        <authorList>
            <person name="Brown C.T."/>
            <person name="Hug L.A."/>
            <person name="Thomas B.C."/>
            <person name="Sharon I."/>
            <person name="Castelle C.J."/>
            <person name="Singh A."/>
            <person name="Wilkins M.J."/>
            <person name="Williams K.H."/>
            <person name="Banfield J.F."/>
        </authorList>
    </citation>
    <scope>NUCLEOTIDE SEQUENCE [LARGE SCALE GENOMIC DNA]</scope>
</reference>
<dbReference type="GO" id="GO:0016811">
    <property type="term" value="F:hydrolase activity, acting on carbon-nitrogen (but not peptide) bonds, in linear amides"/>
    <property type="evidence" value="ECO:0007669"/>
    <property type="project" value="TreeGrafter"/>
</dbReference>
<dbReference type="PANTHER" id="PTHR12993">
    <property type="entry name" value="N-ACETYLGLUCOSAMINYL-PHOSPHATIDYLINOSITOL DE-N-ACETYLASE-RELATED"/>
    <property type="match status" value="1"/>
</dbReference>
<dbReference type="AlphaFoldDB" id="A0A0G0FH20"/>
<dbReference type="Pfam" id="PF02585">
    <property type="entry name" value="PIG-L"/>
    <property type="match status" value="1"/>
</dbReference>
<dbReference type="Gene3D" id="3.40.50.10320">
    <property type="entry name" value="LmbE-like"/>
    <property type="match status" value="1"/>
</dbReference>
<proteinExistence type="predicted"/>
<organism evidence="1 2">
    <name type="scientific">Berkelbacteria bacterium GW2011_GWA1_36_9</name>
    <dbReference type="NCBI Taxonomy" id="1618331"/>
    <lineage>
        <taxon>Bacteria</taxon>
        <taxon>Candidatus Berkelbacteria</taxon>
    </lineage>
</organism>
<evidence type="ECO:0000313" key="1">
    <source>
        <dbReference type="EMBL" id="KKQ18353.1"/>
    </source>
</evidence>
<dbReference type="InterPro" id="IPR024078">
    <property type="entry name" value="LmbE-like_dom_sf"/>
</dbReference>
<evidence type="ECO:0000313" key="2">
    <source>
        <dbReference type="Proteomes" id="UP000034508"/>
    </source>
</evidence>
<name>A0A0G0FH20_9BACT</name>